<sequence length="127" mass="14415">MVSCHTASGISMSFENEHHQSLDNIKRQAKRLAKTLDIPLTQAQFLLAKHIYLENSFSDIKTKIKRNESTGRMFLALVSRNNSKEIQTQFLSEFGDILTSIHNSHIATVYSGSARELLMNIFVFPSE</sequence>
<protein>
    <submittedName>
        <fullName evidence="1">Uncharacterized protein</fullName>
    </submittedName>
</protein>
<dbReference type="EMBL" id="BNAH01000008">
    <property type="protein sequence ID" value="GHE92394.1"/>
    <property type="molecule type" value="Genomic_DNA"/>
</dbReference>
<evidence type="ECO:0000313" key="2">
    <source>
        <dbReference type="Proteomes" id="UP000626370"/>
    </source>
</evidence>
<gene>
    <name evidence="1" type="ORF">GCM10011501_22420</name>
</gene>
<comment type="caution">
    <text evidence="1">The sequence shown here is derived from an EMBL/GenBank/DDBJ whole genome shotgun (WGS) entry which is preliminary data.</text>
</comment>
<keyword evidence="2" id="KW-1185">Reference proteome</keyword>
<dbReference type="Proteomes" id="UP000626370">
    <property type="component" value="Unassembled WGS sequence"/>
</dbReference>
<proteinExistence type="predicted"/>
<organism evidence="1 2">
    <name type="scientific">Thalassotalea profundi</name>
    <dbReference type="NCBI Taxonomy" id="2036687"/>
    <lineage>
        <taxon>Bacteria</taxon>
        <taxon>Pseudomonadati</taxon>
        <taxon>Pseudomonadota</taxon>
        <taxon>Gammaproteobacteria</taxon>
        <taxon>Alteromonadales</taxon>
        <taxon>Colwelliaceae</taxon>
        <taxon>Thalassotalea</taxon>
    </lineage>
</organism>
<accession>A0ABQ3IRH5</accession>
<name>A0ABQ3IRH5_9GAMM</name>
<evidence type="ECO:0000313" key="1">
    <source>
        <dbReference type="EMBL" id="GHE92394.1"/>
    </source>
</evidence>
<reference evidence="2" key="1">
    <citation type="journal article" date="2019" name="Int. J. Syst. Evol. Microbiol.">
        <title>The Global Catalogue of Microorganisms (GCM) 10K type strain sequencing project: providing services to taxonomists for standard genome sequencing and annotation.</title>
        <authorList>
            <consortium name="The Broad Institute Genomics Platform"/>
            <consortium name="The Broad Institute Genome Sequencing Center for Infectious Disease"/>
            <person name="Wu L."/>
            <person name="Ma J."/>
        </authorList>
    </citation>
    <scope>NUCLEOTIDE SEQUENCE [LARGE SCALE GENOMIC DNA]</scope>
    <source>
        <strain evidence="2">CGMCC 1.15922</strain>
    </source>
</reference>